<keyword evidence="3" id="KW-1185">Reference proteome</keyword>
<name>A0A2A9F9V9_9PSEU</name>
<reference evidence="2 3" key="1">
    <citation type="submission" date="2017-10" db="EMBL/GenBank/DDBJ databases">
        <title>Sequencing the genomes of 1000 actinobacteria strains.</title>
        <authorList>
            <person name="Klenk H.-P."/>
        </authorList>
    </citation>
    <scope>NUCLEOTIDE SEQUENCE [LARGE SCALE GENOMIC DNA]</scope>
    <source>
        <strain evidence="2 3">DSM 46092</strain>
    </source>
</reference>
<evidence type="ECO:0000256" key="1">
    <source>
        <dbReference type="SAM" id="MobiDB-lite"/>
    </source>
</evidence>
<dbReference type="RefSeq" id="WP_098511165.1">
    <property type="nucleotide sequence ID" value="NZ_JBIAKZ010000013.1"/>
</dbReference>
<comment type="caution">
    <text evidence="2">The sequence shown here is derived from an EMBL/GenBank/DDBJ whole genome shotgun (WGS) entry which is preliminary data.</text>
</comment>
<feature type="compositionally biased region" description="Basic and acidic residues" evidence="1">
    <location>
        <begin position="56"/>
        <end position="65"/>
    </location>
</feature>
<sequence>MIETSQQASSDLDRSAQSLTAQNSGFHGTLNKLAPMDANRPDADDLASYWPFSASDSERGRGAVG</sequence>
<organism evidence="2 3">
    <name type="scientific">Amycolatopsis sulphurea</name>
    <dbReference type="NCBI Taxonomy" id="76022"/>
    <lineage>
        <taxon>Bacteria</taxon>
        <taxon>Bacillati</taxon>
        <taxon>Actinomycetota</taxon>
        <taxon>Actinomycetes</taxon>
        <taxon>Pseudonocardiales</taxon>
        <taxon>Pseudonocardiaceae</taxon>
        <taxon>Amycolatopsis</taxon>
    </lineage>
</organism>
<proteinExistence type="predicted"/>
<dbReference type="AlphaFoldDB" id="A0A2A9F9V9"/>
<accession>A0A2A9F9V9</accession>
<gene>
    <name evidence="2" type="ORF">ATK36_2251</name>
</gene>
<dbReference type="Proteomes" id="UP000243542">
    <property type="component" value="Unassembled WGS sequence"/>
</dbReference>
<evidence type="ECO:0000313" key="2">
    <source>
        <dbReference type="EMBL" id="PFG47219.1"/>
    </source>
</evidence>
<feature type="region of interest" description="Disordered" evidence="1">
    <location>
        <begin position="1"/>
        <end position="65"/>
    </location>
</feature>
<dbReference type="EMBL" id="PDJK01000002">
    <property type="protein sequence ID" value="PFG47219.1"/>
    <property type="molecule type" value="Genomic_DNA"/>
</dbReference>
<protein>
    <submittedName>
        <fullName evidence="2">Uncharacterized protein</fullName>
    </submittedName>
</protein>
<feature type="compositionally biased region" description="Polar residues" evidence="1">
    <location>
        <begin position="1"/>
        <end position="26"/>
    </location>
</feature>
<evidence type="ECO:0000313" key="3">
    <source>
        <dbReference type="Proteomes" id="UP000243542"/>
    </source>
</evidence>